<comment type="caution">
    <text evidence="1">The sequence shown here is derived from an EMBL/GenBank/DDBJ whole genome shotgun (WGS) entry which is preliminary data.</text>
</comment>
<dbReference type="AlphaFoldDB" id="A0A328U8Q9"/>
<protein>
    <submittedName>
        <fullName evidence="1">Uncharacterized protein</fullName>
    </submittedName>
</protein>
<accession>A0A328U8Q9</accession>
<dbReference type="EMBL" id="QLYR01000012">
    <property type="protein sequence ID" value="RAQ22545.1"/>
    <property type="molecule type" value="Genomic_DNA"/>
</dbReference>
<evidence type="ECO:0000313" key="1">
    <source>
        <dbReference type="EMBL" id="RAQ22545.1"/>
    </source>
</evidence>
<organism evidence="1 2">
    <name type="scientific">Hydrogeniiclostridium mannosilyticum</name>
    <dbReference type="NCBI Taxonomy" id="2764322"/>
    <lineage>
        <taxon>Bacteria</taxon>
        <taxon>Bacillati</taxon>
        <taxon>Bacillota</taxon>
        <taxon>Clostridia</taxon>
        <taxon>Eubacteriales</taxon>
        <taxon>Acutalibacteraceae</taxon>
        <taxon>Hydrogeniiclostridium</taxon>
    </lineage>
</organism>
<evidence type="ECO:0000313" key="2">
    <source>
        <dbReference type="Proteomes" id="UP000249377"/>
    </source>
</evidence>
<sequence>MSGIFNESNMLQALKKYIPNGKALLAGIHAVAKETEAVHTATRLSTGSAVEWLLSMYIAKLYCLLRNEVL</sequence>
<proteinExistence type="predicted"/>
<dbReference type="Proteomes" id="UP000249377">
    <property type="component" value="Unassembled WGS sequence"/>
</dbReference>
<name>A0A328U8Q9_9FIRM</name>
<dbReference type="RefSeq" id="WP_112333606.1">
    <property type="nucleotide sequence ID" value="NZ_JADPHD010000015.1"/>
</dbReference>
<reference evidence="1 2" key="1">
    <citation type="submission" date="2018-06" db="EMBL/GenBank/DDBJ databases">
        <title>Noncontiguous genome sequence of Ruminococcaceae bacterium ASD2818.</title>
        <authorList>
            <person name="Chaplin A.V."/>
            <person name="Sokolova S.R."/>
            <person name="Kochetkova T.O."/>
            <person name="Goltsov A.Y."/>
            <person name="Trofimov D.Y."/>
            <person name="Efimov B.A."/>
        </authorList>
    </citation>
    <scope>NUCLEOTIDE SEQUENCE [LARGE SCALE GENOMIC DNA]</scope>
    <source>
        <strain evidence="1 2">ASD2818</strain>
    </source>
</reference>
<keyword evidence="2" id="KW-1185">Reference proteome</keyword>
<gene>
    <name evidence="1" type="ORF">DPQ25_12990</name>
</gene>